<comment type="caution">
    <text evidence="7">The sequence shown here is derived from an EMBL/GenBank/DDBJ whole genome shotgun (WGS) entry which is preliminary data.</text>
</comment>
<dbReference type="PANTHER" id="PTHR31885">
    <property type="entry name" value="GH04784P"/>
    <property type="match status" value="1"/>
</dbReference>
<name>A0A0J1H1V3_9GAMM</name>
<keyword evidence="8" id="KW-1185">Reference proteome</keyword>
<evidence type="ECO:0000256" key="1">
    <source>
        <dbReference type="ARBA" id="ARBA00004141"/>
    </source>
</evidence>
<feature type="transmembrane region" description="Helical" evidence="6">
    <location>
        <begin position="49"/>
        <end position="68"/>
    </location>
</feature>
<comment type="similarity">
    <text evidence="2">Belongs to the TMEM86 family.</text>
</comment>
<gene>
    <name evidence="7" type="ORF">ABT57_21315</name>
</gene>
<feature type="transmembrane region" description="Helical" evidence="6">
    <location>
        <begin position="157"/>
        <end position="176"/>
    </location>
</feature>
<reference evidence="7 8" key="1">
    <citation type="submission" date="2015-05" db="EMBL/GenBank/DDBJ databases">
        <title>Photobacterium galathea sp. nov.</title>
        <authorList>
            <person name="Machado H."/>
            <person name="Gram L."/>
        </authorList>
    </citation>
    <scope>NUCLEOTIDE SEQUENCE [LARGE SCALE GENOMIC DNA]</scope>
    <source>
        <strain evidence="7 8">DSM 22954</strain>
    </source>
</reference>
<feature type="transmembrane region" description="Helical" evidence="6">
    <location>
        <begin position="127"/>
        <end position="145"/>
    </location>
</feature>
<evidence type="ECO:0000256" key="6">
    <source>
        <dbReference type="SAM" id="Phobius"/>
    </source>
</evidence>
<evidence type="ECO:0000256" key="5">
    <source>
        <dbReference type="ARBA" id="ARBA00023136"/>
    </source>
</evidence>
<comment type="subcellular location">
    <subcellularLocation>
        <location evidence="1">Membrane</location>
        <topology evidence="1">Multi-pass membrane protein</topology>
    </subcellularLocation>
</comment>
<accession>A0A0J1H1V3</accession>
<feature type="transmembrane region" description="Helical" evidence="6">
    <location>
        <begin position="75"/>
        <end position="95"/>
    </location>
</feature>
<evidence type="ECO:0000256" key="3">
    <source>
        <dbReference type="ARBA" id="ARBA00022692"/>
    </source>
</evidence>
<dbReference type="STRING" id="320778.ABT57_21315"/>
<sequence>MWVWLAIALSALAHITASYYGPRWQFYLFKPFTICLLGVVAWQSGDGSFYHGAIMAGLMLSLVGDIFLMLPKDRFVPGLLSFLLAHCVYAAGFWSQLDGGMVWWLPAMLAAAGVIVFLLLLPSLGTLIVPVAVYIAVIVMMSWAAGEYWLTTRSLPAMLALLGALIFIFSDICLAINRFRGEFRSATTMVMTSYFLAQSLFVATLMV</sequence>
<keyword evidence="5 6" id="KW-0472">Membrane</keyword>
<organism evidence="7 8">
    <name type="scientific">Photobacterium ganghwense</name>
    <dbReference type="NCBI Taxonomy" id="320778"/>
    <lineage>
        <taxon>Bacteria</taxon>
        <taxon>Pseudomonadati</taxon>
        <taxon>Pseudomonadota</taxon>
        <taxon>Gammaproteobacteria</taxon>
        <taxon>Vibrionales</taxon>
        <taxon>Vibrionaceae</taxon>
        <taxon>Photobacterium</taxon>
    </lineage>
</organism>
<dbReference type="PATRIC" id="fig|320778.3.peg.4579"/>
<evidence type="ECO:0000256" key="2">
    <source>
        <dbReference type="ARBA" id="ARBA00007375"/>
    </source>
</evidence>
<protein>
    <recommendedName>
        <fullName evidence="9">Lysoplasmalogenase</fullName>
    </recommendedName>
</protein>
<dbReference type="Proteomes" id="UP000035909">
    <property type="component" value="Unassembled WGS sequence"/>
</dbReference>
<evidence type="ECO:0000256" key="4">
    <source>
        <dbReference type="ARBA" id="ARBA00022989"/>
    </source>
</evidence>
<dbReference type="AlphaFoldDB" id="A0A0J1H1V3"/>
<dbReference type="InterPro" id="IPR012506">
    <property type="entry name" value="TMEM86B-like"/>
</dbReference>
<dbReference type="GO" id="GO:0016787">
    <property type="term" value="F:hydrolase activity"/>
    <property type="evidence" value="ECO:0007669"/>
    <property type="project" value="TreeGrafter"/>
</dbReference>
<dbReference type="GO" id="GO:0016020">
    <property type="term" value="C:membrane"/>
    <property type="evidence" value="ECO:0007669"/>
    <property type="project" value="UniProtKB-SubCell"/>
</dbReference>
<keyword evidence="3 6" id="KW-0812">Transmembrane</keyword>
<dbReference type="Pfam" id="PF07947">
    <property type="entry name" value="YhhN"/>
    <property type="match status" value="1"/>
</dbReference>
<evidence type="ECO:0000313" key="8">
    <source>
        <dbReference type="Proteomes" id="UP000035909"/>
    </source>
</evidence>
<dbReference type="PANTHER" id="PTHR31885:SF6">
    <property type="entry name" value="GH04784P"/>
    <property type="match status" value="1"/>
</dbReference>
<feature type="transmembrane region" description="Helical" evidence="6">
    <location>
        <begin position="101"/>
        <end position="120"/>
    </location>
</feature>
<evidence type="ECO:0008006" key="9">
    <source>
        <dbReference type="Google" id="ProtNLM"/>
    </source>
</evidence>
<dbReference type="EMBL" id="LDOU01000024">
    <property type="protein sequence ID" value="KLV05756.1"/>
    <property type="molecule type" value="Genomic_DNA"/>
</dbReference>
<keyword evidence="4 6" id="KW-1133">Transmembrane helix</keyword>
<dbReference type="RefSeq" id="WP_047887276.1">
    <property type="nucleotide sequence ID" value="NZ_CP071325.1"/>
</dbReference>
<proteinExistence type="inferred from homology"/>
<evidence type="ECO:0000313" key="7">
    <source>
        <dbReference type="EMBL" id="KLV05756.1"/>
    </source>
</evidence>
<dbReference type="OrthoDB" id="5592477at2"/>